<protein>
    <submittedName>
        <fullName evidence="1">Uncharacterized protein</fullName>
    </submittedName>
</protein>
<accession>A0ABN8K6N0</accession>
<gene>
    <name evidence="1" type="ORF">MES4922_40079</name>
</gene>
<reference evidence="1" key="1">
    <citation type="submission" date="2022-03" db="EMBL/GenBank/DDBJ databases">
        <authorList>
            <person name="Brunel B."/>
        </authorList>
    </citation>
    <scope>NUCLEOTIDE SEQUENCE</scope>
    <source>
        <strain evidence="1">STM4922sample</strain>
    </source>
</reference>
<name>A0ABN8K6N0_9HYPH</name>
<dbReference type="EMBL" id="CAKXZS010000034">
    <property type="protein sequence ID" value="CAH2405136.1"/>
    <property type="molecule type" value="Genomic_DNA"/>
</dbReference>
<organism evidence="1 2">
    <name type="scientific">Mesorhizobium ventifaucium</name>
    <dbReference type="NCBI Taxonomy" id="666020"/>
    <lineage>
        <taxon>Bacteria</taxon>
        <taxon>Pseudomonadati</taxon>
        <taxon>Pseudomonadota</taxon>
        <taxon>Alphaproteobacteria</taxon>
        <taxon>Hyphomicrobiales</taxon>
        <taxon>Phyllobacteriaceae</taxon>
        <taxon>Mesorhizobium</taxon>
    </lineage>
</organism>
<proteinExistence type="predicted"/>
<sequence length="37" mass="4082">MARMDVISKTGPFIPQGNRFRFALPLSPGPLPEGNRI</sequence>
<comment type="caution">
    <text evidence="1">The sequence shown here is derived from an EMBL/GenBank/DDBJ whole genome shotgun (WGS) entry which is preliminary data.</text>
</comment>
<dbReference type="Proteomes" id="UP001152604">
    <property type="component" value="Unassembled WGS sequence"/>
</dbReference>
<evidence type="ECO:0000313" key="2">
    <source>
        <dbReference type="Proteomes" id="UP001152604"/>
    </source>
</evidence>
<keyword evidence="2" id="KW-1185">Reference proteome</keyword>
<evidence type="ECO:0000313" key="1">
    <source>
        <dbReference type="EMBL" id="CAH2405136.1"/>
    </source>
</evidence>